<reference evidence="2 3" key="1">
    <citation type="submission" date="2021-06" db="EMBL/GenBank/DDBJ databases">
        <title>Caerostris darwini draft genome.</title>
        <authorList>
            <person name="Kono N."/>
            <person name="Arakawa K."/>
        </authorList>
    </citation>
    <scope>NUCLEOTIDE SEQUENCE [LARGE SCALE GENOMIC DNA]</scope>
</reference>
<protein>
    <submittedName>
        <fullName evidence="2">Uncharacterized protein</fullName>
    </submittedName>
</protein>
<dbReference type="Proteomes" id="UP001054837">
    <property type="component" value="Unassembled WGS sequence"/>
</dbReference>
<evidence type="ECO:0000313" key="3">
    <source>
        <dbReference type="Proteomes" id="UP001054837"/>
    </source>
</evidence>
<accession>A0AAV4WPX6</accession>
<name>A0AAV4WPX6_9ARAC</name>
<sequence>MPASHKQILRQTRFTGWLKSFFGLDPTRILAAAENGGRCRGKKSVFYCGMSPLLETTLPPNFTSQCLVNLQSPFSPSSDNTQPDIPVSGIPSRPLAQRSDSVIRFCVDPLVHLCMVSHPGEMLSRISDHRNRKLSGSNDRTGAGLMLISGLSFEHVSNAPQRGRPLAKQAHRPPPAAKTAFNLDPLSGITGRVYARS</sequence>
<proteinExistence type="predicted"/>
<feature type="region of interest" description="Disordered" evidence="1">
    <location>
        <begin position="160"/>
        <end position="179"/>
    </location>
</feature>
<evidence type="ECO:0000256" key="1">
    <source>
        <dbReference type="SAM" id="MobiDB-lite"/>
    </source>
</evidence>
<keyword evidence="3" id="KW-1185">Reference proteome</keyword>
<comment type="caution">
    <text evidence="2">The sequence shown here is derived from an EMBL/GenBank/DDBJ whole genome shotgun (WGS) entry which is preliminary data.</text>
</comment>
<evidence type="ECO:0000313" key="2">
    <source>
        <dbReference type="EMBL" id="GIY84551.1"/>
    </source>
</evidence>
<dbReference type="EMBL" id="BPLQ01014939">
    <property type="protein sequence ID" value="GIY84551.1"/>
    <property type="molecule type" value="Genomic_DNA"/>
</dbReference>
<gene>
    <name evidence="2" type="ORF">CDAR_168871</name>
</gene>
<dbReference type="AlphaFoldDB" id="A0AAV4WPX6"/>
<organism evidence="2 3">
    <name type="scientific">Caerostris darwini</name>
    <dbReference type="NCBI Taxonomy" id="1538125"/>
    <lineage>
        <taxon>Eukaryota</taxon>
        <taxon>Metazoa</taxon>
        <taxon>Ecdysozoa</taxon>
        <taxon>Arthropoda</taxon>
        <taxon>Chelicerata</taxon>
        <taxon>Arachnida</taxon>
        <taxon>Araneae</taxon>
        <taxon>Araneomorphae</taxon>
        <taxon>Entelegynae</taxon>
        <taxon>Araneoidea</taxon>
        <taxon>Araneidae</taxon>
        <taxon>Caerostris</taxon>
    </lineage>
</organism>